<evidence type="ECO:0000256" key="3">
    <source>
        <dbReference type="ARBA" id="ARBA00023015"/>
    </source>
</evidence>
<comment type="caution">
    <text evidence="10">The sequence shown here is derived from an EMBL/GenBank/DDBJ whole genome shotgun (WGS) entry which is preliminary data.</text>
</comment>
<dbReference type="GO" id="GO:0003677">
    <property type="term" value="F:DNA binding"/>
    <property type="evidence" value="ECO:0007669"/>
    <property type="project" value="InterPro"/>
</dbReference>
<dbReference type="InterPro" id="IPR019826">
    <property type="entry name" value="Carboxylesterase_B_AS"/>
</dbReference>
<feature type="signal peptide" evidence="7">
    <location>
        <begin position="1"/>
        <end position="29"/>
    </location>
</feature>
<proteinExistence type="inferred from homology"/>
<dbReference type="InterPro" id="IPR029058">
    <property type="entry name" value="AB_hydrolase_fold"/>
</dbReference>
<evidence type="ECO:0000256" key="5">
    <source>
        <dbReference type="ARBA" id="ARBA00023242"/>
    </source>
</evidence>
<sequence>MPGQRWLNRILRGLAFSYVVMLQGGDCTAYNTGNKNIGHQSFEPTARVLNGTYYGVHNDHYGQDLFLGMPYAQQPVGDLRLRTPQSLNESWTTPRNATEYSPACLGYGQTSGASEACLTLNVVRPSGASPGDNLPVAVWIYGGGFIEGSSSDPRYNLTFIVNESVTIGTPMIGVSINYRLHCWGYMWSKEMKEEGIGNLGFRDQRLALHWIQENIDAFGGDPSQVTIWGESAGGNSVGTQLIAYGGRDDGLFRAAISESGSPSTYIPYQTPEKWQPYYDAVVDAANCSSASDTLQCLRSIPTEILVSIFNNSTIIPAHTLSGVEGPQFVQVIDGDFIQESATLQLEQGKFVKVPYLIGANTDEGTSFAIRDIDSDEQFREVVSNWGLDNATVDILAALYPDIPQIGIPAIMPGRPPAGYGKQYKRVAAFQGDVNVHAPRRLAAQAWARHEVPVYSYLFNVVNNLNGPYAGADHGAELPYVFRIPQSLGRGDHQLMKAQSQLAILLSRSWVNFVATLDPNPSAIYDPEAWAEVSAAVNARREIVGVVVYGNADSPISNATIPMLQHLAGASATAKVMSKNSNTQVYGYANVDTYQFATPFQGTFDYTTEAVSHTRNLGFLKPLIGGPYFDLETIWEEHTQHEFETRSVPHTMATMVQEPYVNHIPTSPSSTFYQNHFIFNNPADAELELISRTLGIDRVVDEFIHKFTHDTQIDWLGLSGKAKLEYRVPGAGRATAEKMRDKNAVESNQLFRYDLTTHGRAIDGVDVFSRRSGVTTRNSNPPFELDGHVSEMVTPESRSDDHPLPDARPHQRFPLKPDQSTKVDVGETSALSFLHFLRKTVKAYVGSVPFTDSERHHIVVDMDHCSSISVNVDSVEREKLHVWMGFYNDATSGILDLFTEHEVETLIAARTPISQDTSSLFVGREDAAAMDVALAIGAQVEGSPEDTHFANSYFHRARQVAFADMLMVQNVETVRLFLLMAFYMLGACHRNAASMFLGVAARAAIILELHSSEAYSSALSKEDSERRRRTWHSMRNLDTLSSFVLSRPRSLPTVPNWSNIIESKTESAFHAIGDGCILLDNIVDTLSKGKLLDIITAEDLLMQLRKWSGSLPTTLRQFYHPFHSSQTLEPRDRPYLIAYLTSRLRGKAPDHLISDPDEASDVTLKNNKVSKLAQVCVSSSLYMVDMCRRAKSAGLVFRNFCLLKAWIFGAGLILGFSMFAGEPRRDVERLFDSALLLLDDIGHTSPQAQLYYQILTSFLEAVNKYRNRVAGEVYRTVQDYMDQILTIDAVMPGNSAAPPSGRQDVYPGWDDSWLAGAMQDVEASAIALDPISFGTRGAQMFREPCNWGDMDTMQLEGGLIIDVEPFDQLFYTVE</sequence>
<evidence type="ECO:0000256" key="7">
    <source>
        <dbReference type="SAM" id="SignalP"/>
    </source>
</evidence>
<dbReference type="GO" id="GO:0008270">
    <property type="term" value="F:zinc ion binding"/>
    <property type="evidence" value="ECO:0007669"/>
    <property type="project" value="InterPro"/>
</dbReference>
<feature type="domain" description="Carboxylesterase type B" evidence="8">
    <location>
        <begin position="49"/>
        <end position="532"/>
    </location>
</feature>
<dbReference type="InterPro" id="IPR050654">
    <property type="entry name" value="AChE-related_enzymes"/>
</dbReference>
<dbReference type="GO" id="GO:0006351">
    <property type="term" value="P:DNA-templated transcription"/>
    <property type="evidence" value="ECO:0007669"/>
    <property type="project" value="InterPro"/>
</dbReference>
<comment type="similarity">
    <text evidence="1">Belongs to the type-B carboxylesterase/lipase family.</text>
</comment>
<evidence type="ECO:0000259" key="9">
    <source>
        <dbReference type="Pfam" id="PF04082"/>
    </source>
</evidence>
<dbReference type="GO" id="GO:0052689">
    <property type="term" value="F:carboxylic ester hydrolase activity"/>
    <property type="evidence" value="ECO:0007669"/>
    <property type="project" value="TreeGrafter"/>
</dbReference>
<keyword evidence="3" id="KW-0805">Transcription regulation</keyword>
<feature type="domain" description="Xylanolytic transcriptional activator regulatory" evidence="9">
    <location>
        <begin position="933"/>
        <end position="1051"/>
    </location>
</feature>
<dbReference type="PANTHER" id="PTHR43918">
    <property type="entry name" value="ACETYLCHOLINESTERASE"/>
    <property type="match status" value="1"/>
</dbReference>
<keyword evidence="7" id="KW-0732">Signal</keyword>
<protein>
    <submittedName>
        <fullName evidence="10">Carboxylesterase type B</fullName>
    </submittedName>
</protein>
<dbReference type="Proteomes" id="UP000190312">
    <property type="component" value="Unassembled WGS sequence"/>
</dbReference>
<dbReference type="VEuPathDB" id="FungiDB:AO090011000183"/>
<keyword evidence="4" id="KW-0804">Transcription</keyword>
<dbReference type="InterPro" id="IPR002018">
    <property type="entry name" value="CarbesteraseB"/>
</dbReference>
<evidence type="ECO:0000256" key="4">
    <source>
        <dbReference type="ARBA" id="ARBA00023163"/>
    </source>
</evidence>
<dbReference type="eggNOG" id="KOG4389">
    <property type="taxonomic scope" value="Eukaryota"/>
</dbReference>
<accession>A0A1S9DC73</accession>
<reference evidence="10 11" key="1">
    <citation type="submission" date="2016-10" db="EMBL/GenBank/DDBJ databases">
        <title>Genome sequencing of Aspergillus oryzae BCC7051.</title>
        <authorList>
            <person name="Thammarongtham C."/>
            <person name="Vorapreeda T."/>
            <person name="Nookaew I."/>
            <person name="Srisuk T."/>
            <person name="Land M."/>
            <person name="Jeennor S."/>
            <person name="Laoteng K."/>
        </authorList>
    </citation>
    <scope>NUCLEOTIDE SEQUENCE [LARGE SCALE GENOMIC DNA]</scope>
    <source>
        <strain evidence="10 11">BCC7051</strain>
    </source>
</reference>
<keyword evidence="2" id="KW-0378">Hydrolase</keyword>
<dbReference type="VEuPathDB" id="FungiDB:AO090011000184"/>
<organism evidence="10 11">
    <name type="scientific">Aspergillus oryzae</name>
    <name type="common">Yellow koji mold</name>
    <dbReference type="NCBI Taxonomy" id="5062"/>
    <lineage>
        <taxon>Eukaryota</taxon>
        <taxon>Fungi</taxon>
        <taxon>Dikarya</taxon>
        <taxon>Ascomycota</taxon>
        <taxon>Pezizomycotina</taxon>
        <taxon>Eurotiomycetes</taxon>
        <taxon>Eurotiomycetidae</taxon>
        <taxon>Eurotiales</taxon>
        <taxon>Aspergillaceae</taxon>
        <taxon>Aspergillus</taxon>
        <taxon>Aspergillus subgen. Circumdati</taxon>
    </lineage>
</organism>
<keyword evidence="5" id="KW-0539">Nucleus</keyword>
<dbReference type="PROSITE" id="PS00122">
    <property type="entry name" value="CARBOXYLESTERASE_B_1"/>
    <property type="match status" value="1"/>
</dbReference>
<dbReference type="Pfam" id="PF04082">
    <property type="entry name" value="Fungal_trans"/>
    <property type="match status" value="1"/>
</dbReference>
<evidence type="ECO:0000313" key="10">
    <source>
        <dbReference type="EMBL" id="OOO06692.1"/>
    </source>
</evidence>
<name>A0A1S9DC73_ASPOZ</name>
<evidence type="ECO:0000313" key="11">
    <source>
        <dbReference type="Proteomes" id="UP000190312"/>
    </source>
</evidence>
<dbReference type="Gene3D" id="3.40.50.1820">
    <property type="entry name" value="alpha/beta hydrolase"/>
    <property type="match status" value="1"/>
</dbReference>
<dbReference type="SUPFAM" id="SSF53474">
    <property type="entry name" value="alpha/beta-Hydrolases"/>
    <property type="match status" value="1"/>
</dbReference>
<dbReference type="CDD" id="cd12148">
    <property type="entry name" value="fungal_TF_MHR"/>
    <property type="match status" value="1"/>
</dbReference>
<dbReference type="VEuPathDB" id="FungiDB:AO090011000187"/>
<dbReference type="OrthoDB" id="408631at2759"/>
<dbReference type="PANTHER" id="PTHR43918:SF4">
    <property type="entry name" value="CARBOXYLIC ESTER HYDROLASE"/>
    <property type="match status" value="1"/>
</dbReference>
<feature type="region of interest" description="Disordered" evidence="6">
    <location>
        <begin position="792"/>
        <end position="820"/>
    </location>
</feature>
<gene>
    <name evidence="10" type="ORF">OAory_01088950</name>
</gene>
<evidence type="ECO:0000259" key="8">
    <source>
        <dbReference type="Pfam" id="PF00135"/>
    </source>
</evidence>
<evidence type="ECO:0000256" key="1">
    <source>
        <dbReference type="ARBA" id="ARBA00005964"/>
    </source>
</evidence>
<dbReference type="InterPro" id="IPR007219">
    <property type="entry name" value="XnlR_reg_dom"/>
</dbReference>
<dbReference type="Pfam" id="PF00135">
    <property type="entry name" value="COesterase"/>
    <property type="match status" value="1"/>
</dbReference>
<evidence type="ECO:0000256" key="2">
    <source>
        <dbReference type="ARBA" id="ARBA00022801"/>
    </source>
</evidence>
<feature type="chain" id="PRO_5012616873" evidence="7">
    <location>
        <begin position="30"/>
        <end position="1373"/>
    </location>
</feature>
<evidence type="ECO:0000256" key="6">
    <source>
        <dbReference type="SAM" id="MobiDB-lite"/>
    </source>
</evidence>
<dbReference type="EMBL" id="MKZY01000007">
    <property type="protein sequence ID" value="OOO06692.1"/>
    <property type="molecule type" value="Genomic_DNA"/>
</dbReference>
<dbReference type="VEuPathDB" id="FungiDB:AO090011000186"/>
<feature type="compositionally biased region" description="Basic and acidic residues" evidence="6">
    <location>
        <begin position="796"/>
        <end position="808"/>
    </location>
</feature>
<dbReference type="VEuPathDB" id="FungiDB:AO090011000182"/>